<protein>
    <submittedName>
        <fullName evidence="1">Uncharacterized protein</fullName>
    </submittedName>
</protein>
<proteinExistence type="predicted"/>
<dbReference type="Proteomes" id="UP001237642">
    <property type="component" value="Unassembled WGS sequence"/>
</dbReference>
<reference evidence="1" key="1">
    <citation type="submission" date="2023-02" db="EMBL/GenBank/DDBJ databases">
        <title>Genome of toxic invasive species Heracleum sosnowskyi carries increased number of genes despite the absence of recent whole-genome duplications.</title>
        <authorList>
            <person name="Schelkunov M."/>
            <person name="Shtratnikova V."/>
            <person name="Makarenko M."/>
            <person name="Klepikova A."/>
            <person name="Omelchenko D."/>
            <person name="Novikova G."/>
            <person name="Obukhova E."/>
            <person name="Bogdanov V."/>
            <person name="Penin A."/>
            <person name="Logacheva M."/>
        </authorList>
    </citation>
    <scope>NUCLEOTIDE SEQUENCE</scope>
    <source>
        <strain evidence="1">Hsosn_3</strain>
        <tissue evidence="1">Leaf</tissue>
    </source>
</reference>
<organism evidence="1 2">
    <name type="scientific">Heracleum sosnowskyi</name>
    <dbReference type="NCBI Taxonomy" id="360622"/>
    <lineage>
        <taxon>Eukaryota</taxon>
        <taxon>Viridiplantae</taxon>
        <taxon>Streptophyta</taxon>
        <taxon>Embryophyta</taxon>
        <taxon>Tracheophyta</taxon>
        <taxon>Spermatophyta</taxon>
        <taxon>Magnoliopsida</taxon>
        <taxon>eudicotyledons</taxon>
        <taxon>Gunneridae</taxon>
        <taxon>Pentapetalae</taxon>
        <taxon>asterids</taxon>
        <taxon>campanulids</taxon>
        <taxon>Apiales</taxon>
        <taxon>Apiaceae</taxon>
        <taxon>Apioideae</taxon>
        <taxon>apioid superclade</taxon>
        <taxon>Tordylieae</taxon>
        <taxon>Tordyliinae</taxon>
        <taxon>Heracleum</taxon>
    </lineage>
</organism>
<evidence type="ECO:0000313" key="1">
    <source>
        <dbReference type="EMBL" id="KAK1377312.1"/>
    </source>
</evidence>
<name>A0AAD8MLL7_9APIA</name>
<keyword evidence="2" id="KW-1185">Reference proteome</keyword>
<dbReference type="EMBL" id="JAUIZM010000007">
    <property type="protein sequence ID" value="KAK1377312.1"/>
    <property type="molecule type" value="Genomic_DNA"/>
</dbReference>
<gene>
    <name evidence="1" type="ORF">POM88_033505</name>
</gene>
<accession>A0AAD8MLL7</accession>
<comment type="caution">
    <text evidence="1">The sequence shown here is derived from an EMBL/GenBank/DDBJ whole genome shotgun (WGS) entry which is preliminary data.</text>
</comment>
<reference evidence="1" key="2">
    <citation type="submission" date="2023-05" db="EMBL/GenBank/DDBJ databases">
        <authorList>
            <person name="Schelkunov M.I."/>
        </authorList>
    </citation>
    <scope>NUCLEOTIDE SEQUENCE</scope>
    <source>
        <strain evidence="1">Hsosn_3</strain>
        <tissue evidence="1">Leaf</tissue>
    </source>
</reference>
<evidence type="ECO:0000313" key="2">
    <source>
        <dbReference type="Proteomes" id="UP001237642"/>
    </source>
</evidence>
<sequence length="103" mass="11940">MILELKPLETDCLHFCIKMIQLSWYYYQLRLQLYLLYSELFPSGLKNLLMSNNKPPEVVEDSVCADRVRNWFSLLSKEQQSLATRLLVDGVDIGDLDGSLLQV</sequence>
<dbReference type="AlphaFoldDB" id="A0AAD8MLL7"/>